<gene>
    <name evidence="4" type="primary">MPUL0E02180</name>
    <name evidence="4" type="ORF">METSCH_E02180</name>
</gene>
<dbReference type="Gene3D" id="3.40.50.720">
    <property type="entry name" value="NAD(P)-binding Rossmann-like Domain"/>
    <property type="match status" value="1"/>
</dbReference>
<dbReference type="Pfam" id="PF01370">
    <property type="entry name" value="Epimerase"/>
    <property type="match status" value="1"/>
</dbReference>
<dbReference type="InterPro" id="IPR050425">
    <property type="entry name" value="NAD(P)_dehydrat-like"/>
</dbReference>
<dbReference type="SUPFAM" id="SSF51735">
    <property type="entry name" value="NAD(P)-binding Rossmann-fold domains"/>
    <property type="match status" value="1"/>
</dbReference>
<keyword evidence="1" id="KW-0560">Oxidoreductase</keyword>
<dbReference type="STRING" id="2163413.A0A4P6XV92"/>
<sequence length="338" mass="37494">MPATILVSGASGFIAQHIVRLLISKGYNVIGTVRSAQKGDRLKSNISSKQFTYEIVPDISLPHAFDAVVQNHPEATIFLHTASPFHYKASDIEKELLLPAVNGTRNALSAIKKHGPQIKSVVVTSSYVAMWNYSRFYDPTHTDTETLWNPISWEEGKVDSEQGYYALKTFAEKAAWDFYNSEKPTFDLNFVNPVLVFGPQAFDSEVSPELNASSEIINRLLKLGPEAKIPDFSSVFVDVRDVAKAHIAAFEKGLSGERLLLYSSKFTNQDIIDIVNDNFMELKKRLPAGNPGSGSLAISKICTIDDSRTRQILGSERIGLKSSVIDTVRQILKKTKQL</sequence>
<keyword evidence="5" id="KW-1185">Reference proteome</keyword>
<evidence type="ECO:0000259" key="3">
    <source>
        <dbReference type="Pfam" id="PF01370"/>
    </source>
</evidence>
<dbReference type="FunFam" id="3.40.50.720:FF:000191">
    <property type="entry name" value="Methylglyoxal reductase (NADPH-dependent)"/>
    <property type="match status" value="1"/>
</dbReference>
<evidence type="ECO:0000256" key="2">
    <source>
        <dbReference type="ARBA" id="ARBA00023445"/>
    </source>
</evidence>
<evidence type="ECO:0000256" key="1">
    <source>
        <dbReference type="ARBA" id="ARBA00023002"/>
    </source>
</evidence>
<dbReference type="PANTHER" id="PTHR10366:SF564">
    <property type="entry name" value="STEROL-4-ALPHA-CARBOXYLATE 3-DEHYDROGENASE, DECARBOXYLATING"/>
    <property type="match status" value="1"/>
</dbReference>
<dbReference type="EMBL" id="CP034460">
    <property type="protein sequence ID" value="QBM89981.1"/>
    <property type="molecule type" value="Genomic_DNA"/>
</dbReference>
<dbReference type="Proteomes" id="UP000292447">
    <property type="component" value="Chromosome V"/>
</dbReference>
<name>A0A4P6XV92_9ASCO</name>
<comment type="similarity">
    <text evidence="2">Belongs to the NAD(P)-dependent epimerase/dehydratase family. Dihydroflavonol-4-reductase subfamily.</text>
</comment>
<organism evidence="4 5">
    <name type="scientific">Metschnikowia aff. pulcherrima</name>
    <dbReference type="NCBI Taxonomy" id="2163413"/>
    <lineage>
        <taxon>Eukaryota</taxon>
        <taxon>Fungi</taxon>
        <taxon>Dikarya</taxon>
        <taxon>Ascomycota</taxon>
        <taxon>Saccharomycotina</taxon>
        <taxon>Pichiomycetes</taxon>
        <taxon>Metschnikowiaceae</taxon>
        <taxon>Metschnikowia</taxon>
    </lineage>
</organism>
<accession>A0A4P6XV92</accession>
<dbReference type="GO" id="GO:0016616">
    <property type="term" value="F:oxidoreductase activity, acting on the CH-OH group of donors, NAD or NADP as acceptor"/>
    <property type="evidence" value="ECO:0007669"/>
    <property type="project" value="TreeGrafter"/>
</dbReference>
<evidence type="ECO:0000313" key="5">
    <source>
        <dbReference type="Proteomes" id="UP000292447"/>
    </source>
</evidence>
<dbReference type="CDD" id="cd05227">
    <property type="entry name" value="AR_SDR_e"/>
    <property type="match status" value="1"/>
</dbReference>
<proteinExistence type="inferred from homology"/>
<reference evidence="5" key="1">
    <citation type="submission" date="2019-03" db="EMBL/GenBank/DDBJ databases">
        <title>Snf2 controls pulcherriminic acid biosynthesis and connects pigmentation and antifungal activity of the yeast Metschnikowia pulcherrima.</title>
        <authorList>
            <person name="Gore-Lloyd D."/>
            <person name="Sumann I."/>
            <person name="Brachmann A.O."/>
            <person name="Schneeberger K."/>
            <person name="Ortiz-Merino R.A."/>
            <person name="Moreno-Beltran M."/>
            <person name="Schlaefli M."/>
            <person name="Kirner P."/>
            <person name="Santos Kron A."/>
            <person name="Wolfe K.H."/>
            <person name="Piel J."/>
            <person name="Ahrens C.H."/>
            <person name="Henk D."/>
            <person name="Freimoser F.M."/>
        </authorList>
    </citation>
    <scope>NUCLEOTIDE SEQUENCE [LARGE SCALE GENOMIC DNA]</scope>
    <source>
        <strain evidence="5">APC 1.2</strain>
    </source>
</reference>
<dbReference type="PANTHER" id="PTHR10366">
    <property type="entry name" value="NAD DEPENDENT EPIMERASE/DEHYDRATASE"/>
    <property type="match status" value="1"/>
</dbReference>
<evidence type="ECO:0000313" key="4">
    <source>
        <dbReference type="EMBL" id="QBM89981.1"/>
    </source>
</evidence>
<feature type="domain" description="NAD-dependent epimerase/dehydratase" evidence="3">
    <location>
        <begin position="5"/>
        <end position="257"/>
    </location>
</feature>
<dbReference type="InterPro" id="IPR036291">
    <property type="entry name" value="NAD(P)-bd_dom_sf"/>
</dbReference>
<protein>
    <submittedName>
        <fullName evidence="4">NADPH-dependent methylglyoxal reductase</fullName>
    </submittedName>
</protein>
<dbReference type="AlphaFoldDB" id="A0A4P6XV92"/>
<dbReference type="InterPro" id="IPR001509">
    <property type="entry name" value="Epimerase_deHydtase"/>
</dbReference>